<evidence type="ECO:0000259" key="4">
    <source>
        <dbReference type="PROSITE" id="PS50987"/>
    </source>
</evidence>
<dbReference type="InterPro" id="IPR036388">
    <property type="entry name" value="WH-like_DNA-bd_sf"/>
</dbReference>
<dbReference type="PANTHER" id="PTHR43132">
    <property type="entry name" value="ARSENICAL RESISTANCE OPERON REPRESSOR ARSR-RELATED"/>
    <property type="match status" value="1"/>
</dbReference>
<dbReference type="GO" id="GO:0003677">
    <property type="term" value="F:DNA binding"/>
    <property type="evidence" value="ECO:0007669"/>
    <property type="project" value="UniProtKB-KW"/>
</dbReference>
<dbReference type="InterPro" id="IPR036390">
    <property type="entry name" value="WH_DNA-bd_sf"/>
</dbReference>
<keyword evidence="6" id="KW-1185">Reference proteome</keyword>
<dbReference type="Pfam" id="PF19361">
    <property type="entry name" value="DUF5937"/>
    <property type="match status" value="1"/>
</dbReference>
<dbReference type="EMBL" id="JANYMP010000020">
    <property type="protein sequence ID" value="MCS7481796.1"/>
    <property type="molecule type" value="Genomic_DNA"/>
</dbReference>
<dbReference type="Proteomes" id="UP001141259">
    <property type="component" value="Unassembled WGS sequence"/>
</dbReference>
<keyword evidence="3" id="KW-0804">Transcription</keyword>
<dbReference type="PROSITE" id="PS50987">
    <property type="entry name" value="HTH_ARSR_2"/>
    <property type="match status" value="1"/>
</dbReference>
<evidence type="ECO:0000256" key="3">
    <source>
        <dbReference type="ARBA" id="ARBA00023163"/>
    </source>
</evidence>
<evidence type="ECO:0000313" key="6">
    <source>
        <dbReference type="Proteomes" id="UP001141259"/>
    </source>
</evidence>
<dbReference type="SUPFAM" id="SSF46785">
    <property type="entry name" value="Winged helix' DNA-binding domain"/>
    <property type="match status" value="1"/>
</dbReference>
<dbReference type="SMART" id="SM00418">
    <property type="entry name" value="HTH_ARSR"/>
    <property type="match status" value="1"/>
</dbReference>
<evidence type="ECO:0000256" key="2">
    <source>
        <dbReference type="ARBA" id="ARBA00023125"/>
    </source>
</evidence>
<dbReference type="CDD" id="cd00090">
    <property type="entry name" value="HTH_ARSR"/>
    <property type="match status" value="1"/>
</dbReference>
<dbReference type="RefSeq" id="WP_259627284.1">
    <property type="nucleotide sequence ID" value="NZ_JANYMP010000020.1"/>
</dbReference>
<dbReference type="AlphaFoldDB" id="A0A9X2VSG1"/>
<proteinExistence type="predicted"/>
<dbReference type="GO" id="GO:0003700">
    <property type="term" value="F:DNA-binding transcription factor activity"/>
    <property type="evidence" value="ECO:0007669"/>
    <property type="project" value="InterPro"/>
</dbReference>
<accession>A0A9X2VSG1</accession>
<keyword evidence="2" id="KW-0238">DNA-binding</keyword>
<evidence type="ECO:0000313" key="5">
    <source>
        <dbReference type="EMBL" id="MCS7481796.1"/>
    </source>
</evidence>
<reference evidence="5" key="1">
    <citation type="submission" date="2022-08" db="EMBL/GenBank/DDBJ databases">
        <authorList>
            <person name="Tistechok S."/>
            <person name="Samborskyy M."/>
            <person name="Roman I."/>
        </authorList>
    </citation>
    <scope>NUCLEOTIDE SEQUENCE</scope>
    <source>
        <strain evidence="5">DSM 103496</strain>
    </source>
</reference>
<dbReference type="InterPro" id="IPR051011">
    <property type="entry name" value="Metal_resp_trans_reg"/>
</dbReference>
<dbReference type="Gene3D" id="1.10.10.10">
    <property type="entry name" value="Winged helix-like DNA-binding domain superfamily/Winged helix DNA-binding domain"/>
    <property type="match status" value="1"/>
</dbReference>
<protein>
    <submittedName>
        <fullName evidence="5">DUF5937 family protein</fullName>
    </submittedName>
</protein>
<dbReference type="InterPro" id="IPR045981">
    <property type="entry name" value="DUF5937"/>
</dbReference>
<dbReference type="InterPro" id="IPR001845">
    <property type="entry name" value="HTH_ArsR_DNA-bd_dom"/>
</dbReference>
<comment type="caution">
    <text evidence="5">The sequence shown here is derived from an EMBL/GenBank/DDBJ whole genome shotgun (WGS) entry which is preliminary data.</text>
</comment>
<keyword evidence="1" id="KW-0805">Transcription regulation</keyword>
<dbReference type="Pfam" id="PF12840">
    <property type="entry name" value="HTH_20"/>
    <property type="match status" value="1"/>
</dbReference>
<gene>
    <name evidence="5" type="ORF">NZH93_33480</name>
</gene>
<dbReference type="InterPro" id="IPR011991">
    <property type="entry name" value="ArsR-like_HTH"/>
</dbReference>
<sequence length="305" mass="33405">MALRFAVSPLWETIAGLRVLAAPECAPVHQRWTTWAESRLGSLPDDPWFRLLRRLATRGPVVPEFLIPTPGLRSTGIDTEVDALFRATPERITAAVGADPHARPLLDDPTEALTALRDRVRAVHDAIVEPLWPRLEGVLQGDVERRGRRLTEHGGPTVLNELHDTVTWHPTAVEVAGTITELGTRDLVLVPSAFIWPDVYLRDSPVRLALCYPATGFGTLWTRPTPPARPALTRLLGTTRARLLHELERPSTVSELAERLDVTAGSVSQHLGVLRATGLAVSRREGREVVSLRTALGLALVQGGD</sequence>
<feature type="domain" description="HTH arsR-type" evidence="4">
    <location>
        <begin position="220"/>
        <end position="305"/>
    </location>
</feature>
<organism evidence="5 6">
    <name type="scientific">Umezawaea endophytica</name>
    <dbReference type="NCBI Taxonomy" id="1654476"/>
    <lineage>
        <taxon>Bacteria</taxon>
        <taxon>Bacillati</taxon>
        <taxon>Actinomycetota</taxon>
        <taxon>Actinomycetes</taxon>
        <taxon>Pseudonocardiales</taxon>
        <taxon>Pseudonocardiaceae</taxon>
        <taxon>Umezawaea</taxon>
    </lineage>
</organism>
<evidence type="ECO:0000256" key="1">
    <source>
        <dbReference type="ARBA" id="ARBA00023015"/>
    </source>
</evidence>
<name>A0A9X2VSG1_9PSEU</name>
<dbReference type="PANTHER" id="PTHR43132:SF8">
    <property type="entry name" value="HTH-TYPE TRANSCRIPTIONAL REGULATOR KMTR"/>
    <property type="match status" value="1"/>
</dbReference>